<sequence>MEKSTLYKTKQTLQKEINALRREMIMTGMTKGLSSKKTVEVSQKLDHILNQYELIS</sequence>
<accession>A0ABW4KEC9</accession>
<name>A0ABW4KEC9_9BACI</name>
<evidence type="ECO:0000313" key="1">
    <source>
        <dbReference type="EMBL" id="MFD1706574.1"/>
    </source>
</evidence>
<gene>
    <name evidence="1" type="ORF">ACFSCZ_07370</name>
</gene>
<evidence type="ECO:0000313" key="2">
    <source>
        <dbReference type="Proteomes" id="UP001597301"/>
    </source>
</evidence>
<dbReference type="Pfam" id="PF09388">
    <property type="entry name" value="SpoOE-like"/>
    <property type="match status" value="1"/>
</dbReference>
<dbReference type="RefSeq" id="WP_380773197.1">
    <property type="nucleotide sequence ID" value="NZ_JBHUEO010000015.1"/>
</dbReference>
<dbReference type="SUPFAM" id="SSF140500">
    <property type="entry name" value="BAS1536-like"/>
    <property type="match status" value="1"/>
</dbReference>
<comment type="caution">
    <text evidence="1">The sequence shown here is derived from an EMBL/GenBank/DDBJ whole genome shotgun (WGS) entry which is preliminary data.</text>
</comment>
<organism evidence="1 2">
    <name type="scientific">Siminovitchia sediminis</name>
    <dbReference type="NCBI Taxonomy" id="1274353"/>
    <lineage>
        <taxon>Bacteria</taxon>
        <taxon>Bacillati</taxon>
        <taxon>Bacillota</taxon>
        <taxon>Bacilli</taxon>
        <taxon>Bacillales</taxon>
        <taxon>Bacillaceae</taxon>
        <taxon>Siminovitchia</taxon>
    </lineage>
</organism>
<reference evidence="2" key="1">
    <citation type="journal article" date="2019" name="Int. J. Syst. Evol. Microbiol.">
        <title>The Global Catalogue of Microorganisms (GCM) 10K type strain sequencing project: providing services to taxonomists for standard genome sequencing and annotation.</title>
        <authorList>
            <consortium name="The Broad Institute Genomics Platform"/>
            <consortium name="The Broad Institute Genome Sequencing Center for Infectious Disease"/>
            <person name="Wu L."/>
            <person name="Ma J."/>
        </authorList>
    </citation>
    <scope>NUCLEOTIDE SEQUENCE [LARGE SCALE GENOMIC DNA]</scope>
    <source>
        <strain evidence="2">CGMCC 1.12295</strain>
    </source>
</reference>
<proteinExistence type="predicted"/>
<protein>
    <submittedName>
        <fullName evidence="1">Aspartyl-phosphate phosphatase Spo0E family protein</fullName>
    </submittedName>
</protein>
<dbReference type="EMBL" id="JBHUEO010000015">
    <property type="protein sequence ID" value="MFD1706574.1"/>
    <property type="molecule type" value="Genomic_DNA"/>
</dbReference>
<keyword evidence="2" id="KW-1185">Reference proteome</keyword>
<dbReference type="InterPro" id="IPR037208">
    <property type="entry name" value="Spo0E-like_sf"/>
</dbReference>
<dbReference type="Proteomes" id="UP001597301">
    <property type="component" value="Unassembled WGS sequence"/>
</dbReference>
<dbReference type="InterPro" id="IPR018540">
    <property type="entry name" value="Spo0E-like"/>
</dbReference>
<dbReference type="Gene3D" id="4.10.280.10">
    <property type="entry name" value="Helix-loop-helix DNA-binding domain"/>
    <property type="match status" value="1"/>
</dbReference>
<dbReference type="InterPro" id="IPR036638">
    <property type="entry name" value="HLH_DNA-bd_sf"/>
</dbReference>